<keyword evidence="1" id="KW-0472">Membrane</keyword>
<feature type="transmembrane region" description="Helical" evidence="1">
    <location>
        <begin position="6"/>
        <end position="22"/>
    </location>
</feature>
<comment type="caution">
    <text evidence="2">The sequence shown here is derived from an EMBL/GenBank/DDBJ whole genome shotgun (WGS) entry which is preliminary data.</text>
</comment>
<reference evidence="2 3" key="1">
    <citation type="submission" date="2014-07" db="EMBL/GenBank/DDBJ databases">
        <title>Epilithonimonas lactis LMG 22401 Genome.</title>
        <authorList>
            <person name="Pipes S.E."/>
            <person name="Stropko S.J."/>
        </authorList>
    </citation>
    <scope>NUCLEOTIDE SEQUENCE [LARGE SCALE GENOMIC DNA]</scope>
    <source>
        <strain evidence="2 3">LMG 24401</strain>
    </source>
</reference>
<dbReference type="Proteomes" id="UP000028623">
    <property type="component" value="Unassembled WGS sequence"/>
</dbReference>
<evidence type="ECO:0000256" key="1">
    <source>
        <dbReference type="SAM" id="Phobius"/>
    </source>
</evidence>
<proteinExistence type="predicted"/>
<keyword evidence="3" id="KW-1185">Reference proteome</keyword>
<dbReference type="OrthoDB" id="677174at2"/>
<feature type="transmembrane region" description="Helical" evidence="1">
    <location>
        <begin position="29"/>
        <end position="46"/>
    </location>
</feature>
<dbReference type="EMBL" id="JPLY01000001">
    <property type="protein sequence ID" value="KFC23732.1"/>
    <property type="molecule type" value="Genomic_DNA"/>
</dbReference>
<dbReference type="RefSeq" id="WP_034973733.1">
    <property type="nucleotide sequence ID" value="NZ_FOFI01000002.1"/>
</dbReference>
<gene>
    <name evidence="2" type="ORF">IO89_03960</name>
</gene>
<evidence type="ECO:0000313" key="3">
    <source>
        <dbReference type="Proteomes" id="UP000028623"/>
    </source>
</evidence>
<sequence>MNNWSEYVGYLASVFIVVSFLLKDIRTIRTINLLGCICFVIYGFYYGVLWPIIIPNGILALIQIYNIVKKN</sequence>
<dbReference type="eggNOG" id="ENOG5033AAA">
    <property type="taxonomic scope" value="Bacteria"/>
</dbReference>
<evidence type="ECO:0000313" key="2">
    <source>
        <dbReference type="EMBL" id="KFC23732.1"/>
    </source>
</evidence>
<protein>
    <submittedName>
        <fullName evidence="2">Uroporphyrinogen decarboxylase</fullName>
    </submittedName>
</protein>
<organism evidence="2 3">
    <name type="scientific">Epilithonimonas lactis</name>
    <dbReference type="NCBI Taxonomy" id="421072"/>
    <lineage>
        <taxon>Bacteria</taxon>
        <taxon>Pseudomonadati</taxon>
        <taxon>Bacteroidota</taxon>
        <taxon>Flavobacteriia</taxon>
        <taxon>Flavobacteriales</taxon>
        <taxon>Weeksellaceae</taxon>
        <taxon>Chryseobacterium group</taxon>
        <taxon>Epilithonimonas</taxon>
    </lineage>
</organism>
<dbReference type="STRING" id="421072.SAMN04488097_1761"/>
<keyword evidence="1" id="KW-1133">Transmembrane helix</keyword>
<dbReference type="AlphaFoldDB" id="A0A085BMN7"/>
<name>A0A085BMN7_9FLAO</name>
<accession>A0A085BMN7</accession>
<keyword evidence="1" id="KW-0812">Transmembrane</keyword>